<dbReference type="RefSeq" id="WP_109066282.1">
    <property type="nucleotide sequence ID" value="NZ_JAODBW010000006.1"/>
</dbReference>
<protein>
    <submittedName>
        <fullName evidence="2">Uncharacterized protein</fullName>
    </submittedName>
</protein>
<keyword evidence="1" id="KW-0812">Transmembrane</keyword>
<keyword evidence="1" id="KW-0472">Membrane</keyword>
<name>A0A2U2BZ56_9BACT</name>
<organism evidence="2 3">
    <name type="scientific">Aliarcobacter skirrowii</name>
    <dbReference type="NCBI Taxonomy" id="28200"/>
    <lineage>
        <taxon>Bacteria</taxon>
        <taxon>Pseudomonadati</taxon>
        <taxon>Campylobacterota</taxon>
        <taxon>Epsilonproteobacteria</taxon>
        <taxon>Campylobacterales</taxon>
        <taxon>Arcobacteraceae</taxon>
        <taxon>Aliarcobacter</taxon>
    </lineage>
</organism>
<accession>A0A2U2BZ56</accession>
<proteinExistence type="predicted"/>
<comment type="caution">
    <text evidence="2">The sequence shown here is derived from an EMBL/GenBank/DDBJ whole genome shotgun (WGS) entry which is preliminary data.</text>
</comment>
<reference evidence="2 3" key="1">
    <citation type="submission" date="2018-05" db="EMBL/GenBank/DDBJ databases">
        <title>Antimicrobial susceptibility testing and genomic analysis of Arcobacter skirrowii strains and one Arcobacter butzleri isolated from German poultry farms.</title>
        <authorList>
            <person name="Haenel I."/>
            <person name="Hotzel H."/>
            <person name="Tomaso H."/>
            <person name="Busch A."/>
        </authorList>
    </citation>
    <scope>NUCLEOTIDE SEQUENCE [LARGE SCALE GENOMIC DNA]</scope>
    <source>
        <strain evidence="3">v</strain>
    </source>
</reference>
<feature type="transmembrane region" description="Helical" evidence="1">
    <location>
        <begin position="46"/>
        <end position="79"/>
    </location>
</feature>
<evidence type="ECO:0000256" key="1">
    <source>
        <dbReference type="SAM" id="Phobius"/>
    </source>
</evidence>
<evidence type="ECO:0000313" key="3">
    <source>
        <dbReference type="Proteomes" id="UP000245014"/>
    </source>
</evidence>
<gene>
    <name evidence="2" type="ORF">DF188_08550</name>
</gene>
<dbReference type="Proteomes" id="UP000245014">
    <property type="component" value="Unassembled WGS sequence"/>
</dbReference>
<dbReference type="EMBL" id="QEYI01000008">
    <property type="protein sequence ID" value="PWE20214.1"/>
    <property type="molecule type" value="Genomic_DNA"/>
</dbReference>
<evidence type="ECO:0000313" key="2">
    <source>
        <dbReference type="EMBL" id="PWE20214.1"/>
    </source>
</evidence>
<dbReference type="AlphaFoldDB" id="A0A2U2BZ56"/>
<sequence>MSEMINCPDCGNEILSQMGTICPNCKYTVGYFNGEKRRKNYGRFFALTIFAPFFSIFTVIFTQINIYSFIAATILAIYLAYKSCPINFKDVFVTLFEKFFFWSVWIFMNSFLLILILNILSKRL</sequence>
<feature type="transmembrane region" description="Helical" evidence="1">
    <location>
        <begin position="99"/>
        <end position="120"/>
    </location>
</feature>
<keyword evidence="1" id="KW-1133">Transmembrane helix</keyword>